<reference evidence="1" key="1">
    <citation type="journal article" date="2023" name="Plant J.">
        <title>Genome sequences and population genomics provide insights into the demographic history, inbreeding, and mutation load of two 'living fossil' tree species of Dipteronia.</title>
        <authorList>
            <person name="Feng Y."/>
            <person name="Comes H.P."/>
            <person name="Chen J."/>
            <person name="Zhu S."/>
            <person name="Lu R."/>
            <person name="Zhang X."/>
            <person name="Li P."/>
            <person name="Qiu J."/>
            <person name="Olsen K.M."/>
            <person name="Qiu Y."/>
        </authorList>
    </citation>
    <scope>NUCLEOTIDE SEQUENCE</scope>
    <source>
        <strain evidence="1">NBL</strain>
    </source>
</reference>
<sequence length="79" mass="8739">MSGYGSEFGPPSPGWIRFKSGLFLGLGFAVALKVVDGVLGPRSIKVCLERPKDYLDNYASDKIKCQLCMDKLHESCKRN</sequence>
<proteinExistence type="predicted"/>
<protein>
    <submittedName>
        <fullName evidence="1">Uncharacterized protein</fullName>
    </submittedName>
</protein>
<evidence type="ECO:0000313" key="2">
    <source>
        <dbReference type="Proteomes" id="UP001281410"/>
    </source>
</evidence>
<organism evidence="1 2">
    <name type="scientific">Dipteronia sinensis</name>
    <dbReference type="NCBI Taxonomy" id="43782"/>
    <lineage>
        <taxon>Eukaryota</taxon>
        <taxon>Viridiplantae</taxon>
        <taxon>Streptophyta</taxon>
        <taxon>Embryophyta</taxon>
        <taxon>Tracheophyta</taxon>
        <taxon>Spermatophyta</taxon>
        <taxon>Magnoliopsida</taxon>
        <taxon>eudicotyledons</taxon>
        <taxon>Gunneridae</taxon>
        <taxon>Pentapetalae</taxon>
        <taxon>rosids</taxon>
        <taxon>malvids</taxon>
        <taxon>Sapindales</taxon>
        <taxon>Sapindaceae</taxon>
        <taxon>Hippocastanoideae</taxon>
        <taxon>Acereae</taxon>
        <taxon>Dipteronia</taxon>
    </lineage>
</organism>
<accession>A0AAE0B842</accession>
<gene>
    <name evidence="1" type="ORF">Dsin_002970</name>
</gene>
<dbReference type="Proteomes" id="UP001281410">
    <property type="component" value="Unassembled WGS sequence"/>
</dbReference>
<dbReference type="AlphaFoldDB" id="A0AAE0B842"/>
<evidence type="ECO:0000313" key="1">
    <source>
        <dbReference type="EMBL" id="KAK3231089.1"/>
    </source>
</evidence>
<keyword evidence="2" id="KW-1185">Reference proteome</keyword>
<comment type="caution">
    <text evidence="1">The sequence shown here is derived from an EMBL/GenBank/DDBJ whole genome shotgun (WGS) entry which is preliminary data.</text>
</comment>
<name>A0AAE0B842_9ROSI</name>
<dbReference type="EMBL" id="JANJYJ010000001">
    <property type="protein sequence ID" value="KAK3231089.1"/>
    <property type="molecule type" value="Genomic_DNA"/>
</dbReference>